<dbReference type="Proteomes" id="UP001159405">
    <property type="component" value="Unassembled WGS sequence"/>
</dbReference>
<protein>
    <submittedName>
        <fullName evidence="1">Uncharacterized protein</fullName>
    </submittedName>
</protein>
<comment type="caution">
    <text evidence="1">The sequence shown here is derived from an EMBL/GenBank/DDBJ whole genome shotgun (WGS) entry which is preliminary data.</text>
</comment>
<gene>
    <name evidence="1" type="ORF">PLOB_00003588</name>
</gene>
<sequence>MYIYTMKEYADVFKSENIGNDFCCNDELVGEFIDVLNLDQTQCKTNIIVDELLPHGKHSRTTGIGTTKGDLCCKIIFH</sequence>
<evidence type="ECO:0000313" key="1">
    <source>
        <dbReference type="EMBL" id="CAH3159277.1"/>
    </source>
</evidence>
<evidence type="ECO:0000313" key="2">
    <source>
        <dbReference type="Proteomes" id="UP001159405"/>
    </source>
</evidence>
<proteinExistence type="predicted"/>
<dbReference type="EMBL" id="CALNXK010000113">
    <property type="protein sequence ID" value="CAH3159277.1"/>
    <property type="molecule type" value="Genomic_DNA"/>
</dbReference>
<name>A0ABN8Q880_9CNID</name>
<accession>A0ABN8Q880</accession>
<keyword evidence="2" id="KW-1185">Reference proteome</keyword>
<organism evidence="1 2">
    <name type="scientific">Porites lobata</name>
    <dbReference type="NCBI Taxonomy" id="104759"/>
    <lineage>
        <taxon>Eukaryota</taxon>
        <taxon>Metazoa</taxon>
        <taxon>Cnidaria</taxon>
        <taxon>Anthozoa</taxon>
        <taxon>Hexacorallia</taxon>
        <taxon>Scleractinia</taxon>
        <taxon>Fungiina</taxon>
        <taxon>Poritidae</taxon>
        <taxon>Porites</taxon>
    </lineage>
</organism>
<reference evidence="1 2" key="1">
    <citation type="submission" date="2022-05" db="EMBL/GenBank/DDBJ databases">
        <authorList>
            <consortium name="Genoscope - CEA"/>
            <person name="William W."/>
        </authorList>
    </citation>
    <scope>NUCLEOTIDE SEQUENCE [LARGE SCALE GENOMIC DNA]</scope>
</reference>